<gene>
    <name evidence="7" type="ORF">ACFOUW_10475</name>
</gene>
<dbReference type="Proteomes" id="UP001595699">
    <property type="component" value="Unassembled WGS sequence"/>
</dbReference>
<evidence type="ECO:0000313" key="7">
    <source>
        <dbReference type="EMBL" id="MFC3761266.1"/>
    </source>
</evidence>
<feature type="transmembrane region" description="Helical" evidence="6">
    <location>
        <begin position="184"/>
        <end position="204"/>
    </location>
</feature>
<dbReference type="EMBL" id="JBHRZH010000006">
    <property type="protein sequence ID" value="MFC3761266.1"/>
    <property type="molecule type" value="Genomic_DNA"/>
</dbReference>
<evidence type="ECO:0000256" key="4">
    <source>
        <dbReference type="ARBA" id="ARBA00022989"/>
    </source>
</evidence>
<feature type="transmembrane region" description="Helical" evidence="6">
    <location>
        <begin position="159"/>
        <end position="178"/>
    </location>
</feature>
<evidence type="ECO:0000256" key="1">
    <source>
        <dbReference type="ARBA" id="ARBA00004141"/>
    </source>
</evidence>
<comment type="caution">
    <text evidence="7">The sequence shown here is derived from an EMBL/GenBank/DDBJ whole genome shotgun (WGS) entry which is preliminary data.</text>
</comment>
<keyword evidence="3 6" id="KW-0812">Transmembrane</keyword>
<dbReference type="PANTHER" id="PTHR31885:SF6">
    <property type="entry name" value="GH04784P"/>
    <property type="match status" value="1"/>
</dbReference>
<proteinExistence type="inferred from homology"/>
<dbReference type="RefSeq" id="WP_205117478.1">
    <property type="nucleotide sequence ID" value="NZ_JAFBCM010000001.1"/>
</dbReference>
<protein>
    <submittedName>
        <fullName evidence="7">Lysoplasmalogenase family protein</fullName>
    </submittedName>
</protein>
<accession>A0ABV7Y7I7</accession>
<feature type="transmembrane region" description="Helical" evidence="6">
    <location>
        <begin position="109"/>
        <end position="127"/>
    </location>
</feature>
<evidence type="ECO:0000256" key="5">
    <source>
        <dbReference type="ARBA" id="ARBA00023136"/>
    </source>
</evidence>
<reference evidence="8" key="1">
    <citation type="journal article" date="2019" name="Int. J. Syst. Evol. Microbiol.">
        <title>The Global Catalogue of Microorganisms (GCM) 10K type strain sequencing project: providing services to taxonomists for standard genome sequencing and annotation.</title>
        <authorList>
            <consortium name="The Broad Institute Genomics Platform"/>
            <consortium name="The Broad Institute Genome Sequencing Center for Infectious Disease"/>
            <person name="Wu L."/>
            <person name="Ma J."/>
        </authorList>
    </citation>
    <scope>NUCLEOTIDE SEQUENCE [LARGE SCALE GENOMIC DNA]</scope>
    <source>
        <strain evidence="8">CGMCC 4.7241</strain>
    </source>
</reference>
<dbReference type="Pfam" id="PF07947">
    <property type="entry name" value="YhhN"/>
    <property type="match status" value="1"/>
</dbReference>
<evidence type="ECO:0000256" key="2">
    <source>
        <dbReference type="ARBA" id="ARBA00007375"/>
    </source>
</evidence>
<feature type="transmembrane region" description="Helical" evidence="6">
    <location>
        <begin position="12"/>
        <end position="32"/>
    </location>
</feature>
<keyword evidence="8" id="KW-1185">Reference proteome</keyword>
<comment type="subcellular location">
    <subcellularLocation>
        <location evidence="1">Membrane</location>
        <topology evidence="1">Multi-pass membrane protein</topology>
    </subcellularLocation>
</comment>
<dbReference type="InterPro" id="IPR012506">
    <property type="entry name" value="TMEM86B-like"/>
</dbReference>
<keyword evidence="4 6" id="KW-1133">Transmembrane helix</keyword>
<evidence type="ECO:0000256" key="3">
    <source>
        <dbReference type="ARBA" id="ARBA00022692"/>
    </source>
</evidence>
<feature type="transmembrane region" description="Helical" evidence="6">
    <location>
        <begin position="80"/>
        <end position="102"/>
    </location>
</feature>
<comment type="similarity">
    <text evidence="2">Belongs to the TMEM86 family.</text>
</comment>
<evidence type="ECO:0000256" key="6">
    <source>
        <dbReference type="SAM" id="Phobius"/>
    </source>
</evidence>
<feature type="transmembrane region" description="Helical" evidence="6">
    <location>
        <begin position="133"/>
        <end position="152"/>
    </location>
</feature>
<name>A0ABV7Y7I7_9ACTN</name>
<keyword evidence="5 6" id="KW-0472">Membrane</keyword>
<organism evidence="7 8">
    <name type="scientific">Tenggerimyces flavus</name>
    <dbReference type="NCBI Taxonomy" id="1708749"/>
    <lineage>
        <taxon>Bacteria</taxon>
        <taxon>Bacillati</taxon>
        <taxon>Actinomycetota</taxon>
        <taxon>Actinomycetes</taxon>
        <taxon>Propionibacteriales</taxon>
        <taxon>Nocardioidaceae</taxon>
        <taxon>Tenggerimyces</taxon>
    </lineage>
</organism>
<dbReference type="PANTHER" id="PTHR31885">
    <property type="entry name" value="GH04784P"/>
    <property type="match status" value="1"/>
</dbReference>
<sequence>MTTHTGTERSVAPVLLTGFFLLAIAHLGLMLADVEPWTSITKPLPALTLLAYALATRRGGLLALALLLCAAADVVLDLDGLFVVGVVMFGLAHLCFIVLLVLRRARLRVPIVLAYLVVWVLGLWWLWSDLGELRFQLAGYSLLVVAMAIVAAGLNRRTGLGGALFVVSDTLIAVGLAGREVVPQQGVLVMVTYFAALYFLATGVRRRT</sequence>
<evidence type="ECO:0000313" key="8">
    <source>
        <dbReference type="Proteomes" id="UP001595699"/>
    </source>
</evidence>